<name>A0ABU1IGE1_9BURK</name>
<dbReference type="Proteomes" id="UP001267710">
    <property type="component" value="Unassembled WGS sequence"/>
</dbReference>
<evidence type="ECO:0000313" key="2">
    <source>
        <dbReference type="Proteomes" id="UP001267710"/>
    </source>
</evidence>
<protein>
    <submittedName>
        <fullName evidence="1">Uncharacterized protein</fullName>
    </submittedName>
</protein>
<reference evidence="1 2" key="1">
    <citation type="submission" date="2023-08" db="EMBL/GenBank/DDBJ databases">
        <title>Functional and genomic diversity of the sorghum phyllosphere microbiome.</title>
        <authorList>
            <person name="Shade A."/>
        </authorList>
    </citation>
    <scope>NUCLEOTIDE SEQUENCE [LARGE SCALE GENOMIC DNA]</scope>
    <source>
        <strain evidence="1 2">SORGH_AS_0335</strain>
    </source>
</reference>
<accession>A0ABU1IGE1</accession>
<organism evidence="1 2">
    <name type="scientific">Paracidovorax wautersii</name>
    <dbReference type="NCBI Taxonomy" id="1177982"/>
    <lineage>
        <taxon>Bacteria</taxon>
        <taxon>Pseudomonadati</taxon>
        <taxon>Pseudomonadota</taxon>
        <taxon>Betaproteobacteria</taxon>
        <taxon>Burkholderiales</taxon>
        <taxon>Comamonadaceae</taxon>
        <taxon>Paracidovorax</taxon>
    </lineage>
</organism>
<evidence type="ECO:0000313" key="1">
    <source>
        <dbReference type="EMBL" id="MDR6216200.1"/>
    </source>
</evidence>
<dbReference type="RefSeq" id="WP_309831429.1">
    <property type="nucleotide sequence ID" value="NZ_JAVIZX010000001.1"/>
</dbReference>
<gene>
    <name evidence="1" type="ORF">QE399_003889</name>
</gene>
<keyword evidence="2" id="KW-1185">Reference proteome</keyword>
<comment type="caution">
    <text evidence="1">The sequence shown here is derived from an EMBL/GenBank/DDBJ whole genome shotgun (WGS) entry which is preliminary data.</text>
</comment>
<sequence>MQPPHQPTTPLDLSEAELAAVQAYAEQHGLTLDEAATELAQQAIAARYVRRRPEPARVIQLPRNR</sequence>
<proteinExistence type="predicted"/>
<dbReference type="EMBL" id="JAVIZX010000001">
    <property type="protein sequence ID" value="MDR6216200.1"/>
    <property type="molecule type" value="Genomic_DNA"/>
</dbReference>